<dbReference type="AlphaFoldDB" id="A0A7S2XG24"/>
<organism evidence="2">
    <name type="scientific">Lotharella oceanica</name>
    <dbReference type="NCBI Taxonomy" id="641309"/>
    <lineage>
        <taxon>Eukaryota</taxon>
        <taxon>Sar</taxon>
        <taxon>Rhizaria</taxon>
        <taxon>Cercozoa</taxon>
        <taxon>Chlorarachniophyceae</taxon>
        <taxon>Lotharella</taxon>
    </lineage>
</organism>
<evidence type="ECO:0000313" key="2">
    <source>
        <dbReference type="EMBL" id="CAD9775870.1"/>
    </source>
</evidence>
<feature type="compositionally biased region" description="Basic and acidic residues" evidence="1">
    <location>
        <begin position="134"/>
        <end position="143"/>
    </location>
</feature>
<gene>
    <name evidence="2" type="ORF">LSP00402_LOCUS19874</name>
</gene>
<feature type="compositionally biased region" description="Acidic residues" evidence="1">
    <location>
        <begin position="144"/>
        <end position="162"/>
    </location>
</feature>
<proteinExistence type="predicted"/>
<accession>A0A7S2XG24</accession>
<feature type="compositionally biased region" description="Basic residues" evidence="1">
    <location>
        <begin position="118"/>
        <end position="133"/>
    </location>
</feature>
<protein>
    <submittedName>
        <fullName evidence="2">Uncharacterized protein</fullName>
    </submittedName>
</protein>
<reference evidence="2" key="1">
    <citation type="submission" date="2021-01" db="EMBL/GenBank/DDBJ databases">
        <authorList>
            <person name="Corre E."/>
            <person name="Pelletier E."/>
            <person name="Niang G."/>
            <person name="Scheremetjew M."/>
            <person name="Finn R."/>
            <person name="Kale V."/>
            <person name="Holt S."/>
            <person name="Cochrane G."/>
            <person name="Meng A."/>
            <person name="Brown T."/>
            <person name="Cohen L."/>
        </authorList>
    </citation>
    <scope>NUCLEOTIDE SEQUENCE</scope>
    <source>
        <strain evidence="2">CCMP622</strain>
    </source>
</reference>
<dbReference type="EMBL" id="HBHP01032250">
    <property type="protein sequence ID" value="CAD9775870.1"/>
    <property type="molecule type" value="Transcribed_RNA"/>
</dbReference>
<name>A0A7S2XG24_9EUKA</name>
<feature type="region of interest" description="Disordered" evidence="1">
    <location>
        <begin position="182"/>
        <end position="202"/>
    </location>
</feature>
<feature type="region of interest" description="Disordered" evidence="1">
    <location>
        <begin position="117"/>
        <end position="169"/>
    </location>
</feature>
<evidence type="ECO:0000256" key="1">
    <source>
        <dbReference type="SAM" id="MobiDB-lite"/>
    </source>
</evidence>
<sequence length="202" mass="23086">MTHKNLDVTHLGHVLVAINEFVRIKESTVQLPADIPVCVNGACRVAHCILFALPGLLKLPELTIQLAMDMGLTVAPLMCMTEVDTGSKRTTMRTFNNMLDLSELHALMLPRLEQRAKIAPKARNNKKKKKHEKKKNDAETKKEEEEEEEEWEEDYDDDEDDLQSNQKVDIEAVARELCKKMDAERQHDGLPPVPRKFNLSLF</sequence>